<gene>
    <name evidence="1" type="ORF">QJV37_00395</name>
</gene>
<keyword evidence="2" id="KW-1185">Reference proteome</keyword>
<evidence type="ECO:0000313" key="2">
    <source>
        <dbReference type="Proteomes" id="UP001252688"/>
    </source>
</evidence>
<accession>A0ABU2IIU3</accession>
<evidence type="ECO:0000313" key="1">
    <source>
        <dbReference type="EMBL" id="MDT0112581.1"/>
    </source>
</evidence>
<dbReference type="EMBL" id="JASBAM010000001">
    <property type="protein sequence ID" value="MDT0112581.1"/>
    <property type="molecule type" value="Genomic_DNA"/>
</dbReference>
<proteinExistence type="predicted"/>
<comment type="caution">
    <text evidence="1">The sequence shown here is derived from an EMBL/GenBank/DDBJ whole genome shotgun (WGS) entry which is preliminary data.</text>
</comment>
<reference evidence="1 2" key="1">
    <citation type="submission" date="2023-05" db="EMBL/GenBank/DDBJ databases">
        <title>A Combination of Whole Genome Sequencing and Metagenomics Reveals Diversity of Listeria spp. in Soil Collected from the Nantahala National Forest.</title>
        <authorList>
            <person name="Wang J."/>
            <person name="Schamp C.N."/>
            <person name="Hudson L.K."/>
            <person name="Chaggar H.K."/>
            <person name="Bryan D.W."/>
            <person name="Radosevich M."/>
            <person name="Denes T.G."/>
        </authorList>
    </citation>
    <scope>NUCLEOTIDE SEQUENCE [LARGE SCALE GENOMIC DNA]</scope>
    <source>
        <strain evidence="1 2">UTK S2-0002</strain>
    </source>
</reference>
<protein>
    <submittedName>
        <fullName evidence="1">Uncharacterized protein</fullName>
    </submittedName>
</protein>
<sequence length="68" mass="7963">MFKRLRCEHIFDLIKAGSWRLTFETSNGLDDADERVLVVRCFACGKRKKITQTKRNDQIVDYVDILAD</sequence>
<organism evidence="1 2">
    <name type="scientific">Listeria cossartiae subsp. cayugensis</name>
    <dbReference type="NCBI Taxonomy" id="2713505"/>
    <lineage>
        <taxon>Bacteria</taxon>
        <taxon>Bacillati</taxon>
        <taxon>Bacillota</taxon>
        <taxon>Bacilli</taxon>
        <taxon>Bacillales</taxon>
        <taxon>Listeriaceae</taxon>
        <taxon>Listeria</taxon>
        <taxon>Listeria cossartiae</taxon>
    </lineage>
</organism>
<dbReference type="RefSeq" id="WP_230909273.1">
    <property type="nucleotide sequence ID" value="NZ_JASAZZ010000001.1"/>
</dbReference>
<name>A0ABU2IIU3_9LIST</name>
<dbReference type="Proteomes" id="UP001252688">
    <property type="component" value="Unassembled WGS sequence"/>
</dbReference>